<feature type="transmembrane region" description="Helical" evidence="1">
    <location>
        <begin position="30"/>
        <end position="51"/>
    </location>
</feature>
<evidence type="ECO:0000313" key="3">
    <source>
        <dbReference type="Proteomes" id="UP000029052"/>
    </source>
</evidence>
<protein>
    <recommendedName>
        <fullName evidence="4">DUF2530 domain-containing protein</fullName>
    </recommendedName>
</protein>
<name>A0A087BBJ5_9BIFI</name>
<dbReference type="AlphaFoldDB" id="A0A087BBJ5"/>
<dbReference type="EMBL" id="JGZB01000004">
    <property type="protein sequence ID" value="KFI68395.1"/>
    <property type="molecule type" value="Genomic_DNA"/>
</dbReference>
<dbReference type="Proteomes" id="UP000029052">
    <property type="component" value="Unassembled WGS sequence"/>
</dbReference>
<accession>A0A087BBJ5</accession>
<feature type="transmembrane region" description="Helical" evidence="1">
    <location>
        <begin position="57"/>
        <end position="76"/>
    </location>
</feature>
<reference evidence="2 3" key="1">
    <citation type="submission" date="2014-03" db="EMBL/GenBank/DDBJ databases">
        <title>Genomics of Bifidobacteria.</title>
        <authorList>
            <person name="Ventura M."/>
            <person name="Milani C."/>
            <person name="Lugli G.A."/>
        </authorList>
    </citation>
    <scope>NUCLEOTIDE SEQUENCE [LARGE SCALE GENOMIC DNA]</scope>
    <source>
        <strain evidence="2 3">LMG 11591</strain>
    </source>
</reference>
<sequence>MVNTMKFAPIYDPSHRRPAPKPVQVDLRKVFMAGTALWALALIICSILMFLGFGHMLVKVQICAFGTAAGICLLIWEFFDRWDYRRLGADD</sequence>
<gene>
    <name evidence="2" type="ORF">BMAGN_0356</name>
</gene>
<proteinExistence type="predicted"/>
<evidence type="ECO:0000256" key="1">
    <source>
        <dbReference type="SAM" id="Phobius"/>
    </source>
</evidence>
<keyword evidence="1" id="KW-1133">Transmembrane helix</keyword>
<evidence type="ECO:0000313" key="2">
    <source>
        <dbReference type="EMBL" id="KFI68395.1"/>
    </source>
</evidence>
<evidence type="ECO:0008006" key="4">
    <source>
        <dbReference type="Google" id="ProtNLM"/>
    </source>
</evidence>
<keyword evidence="1" id="KW-0472">Membrane</keyword>
<keyword evidence="3" id="KW-1185">Reference proteome</keyword>
<comment type="caution">
    <text evidence="2">The sequence shown here is derived from an EMBL/GenBank/DDBJ whole genome shotgun (WGS) entry which is preliminary data.</text>
</comment>
<keyword evidence="1" id="KW-0812">Transmembrane</keyword>
<organism evidence="2 3">
    <name type="scientific">Bifidobacterium magnum</name>
    <dbReference type="NCBI Taxonomy" id="1692"/>
    <lineage>
        <taxon>Bacteria</taxon>
        <taxon>Bacillati</taxon>
        <taxon>Actinomycetota</taxon>
        <taxon>Actinomycetes</taxon>
        <taxon>Bifidobacteriales</taxon>
        <taxon>Bifidobacteriaceae</taxon>
        <taxon>Bifidobacterium</taxon>
    </lineage>
</organism>
<dbReference type="eggNOG" id="ENOG50339TH">
    <property type="taxonomic scope" value="Bacteria"/>
</dbReference>